<proteinExistence type="predicted"/>
<keyword evidence="6 8" id="KW-0472">Membrane</keyword>
<dbReference type="SUPFAM" id="SSF48403">
    <property type="entry name" value="Ankyrin repeat"/>
    <property type="match status" value="1"/>
</dbReference>
<evidence type="ECO:0000256" key="8">
    <source>
        <dbReference type="SAM" id="Phobius"/>
    </source>
</evidence>
<dbReference type="InterPro" id="IPR002110">
    <property type="entry name" value="Ankyrin_rpt"/>
</dbReference>
<feature type="transmembrane region" description="Helical" evidence="8">
    <location>
        <begin position="346"/>
        <end position="372"/>
    </location>
</feature>
<dbReference type="PANTHER" id="PTHR24186">
    <property type="entry name" value="PROTEIN PHOSPHATASE 1 REGULATORY SUBUNIT"/>
    <property type="match status" value="1"/>
</dbReference>
<keyword evidence="5 7" id="KW-0040">ANK repeat</keyword>
<keyword evidence="4 8" id="KW-1133">Transmembrane helix</keyword>
<evidence type="ECO:0000313" key="11">
    <source>
        <dbReference type="Proteomes" id="UP001159364"/>
    </source>
</evidence>
<dbReference type="Pfam" id="PF13962">
    <property type="entry name" value="PGG"/>
    <property type="match status" value="1"/>
</dbReference>
<feature type="repeat" description="ANK" evidence="7">
    <location>
        <begin position="112"/>
        <end position="134"/>
    </location>
</feature>
<comment type="caution">
    <text evidence="10">The sequence shown here is derived from an EMBL/GenBank/DDBJ whole genome shotgun (WGS) entry which is preliminary data.</text>
</comment>
<evidence type="ECO:0000256" key="4">
    <source>
        <dbReference type="ARBA" id="ARBA00022989"/>
    </source>
</evidence>
<dbReference type="PROSITE" id="PS50088">
    <property type="entry name" value="ANK_REPEAT"/>
    <property type="match status" value="2"/>
</dbReference>
<evidence type="ECO:0000313" key="10">
    <source>
        <dbReference type="EMBL" id="KAJ8756028.1"/>
    </source>
</evidence>
<evidence type="ECO:0000256" key="1">
    <source>
        <dbReference type="ARBA" id="ARBA00004141"/>
    </source>
</evidence>
<sequence>MEIGIEGENTEKLFEASLRGCVSTLDMLLKRDPLILGRISLSSFTETPLHIASLLGHLDFTVALLDHKPDLSAVLNSQGQAPLHLASAEGYTMIVKALLRVKARVCLVPDQLGRIPLHLAAMRGRVEVIRELVDACPASVKVKLHGQETVLHLCIRYNHLQALQLLLTPVINESEFINSTDRNGHTILQLAISKKQIETIRYLVSIPEVRVKAEGLDELFANHQLAAENMQIQDSMVKTIFTKNRKDHNAVPPHDVIRNGEEPVQYWPVALSKYLDDQGKWLEKTRGNLMIVATVIATLAFQAAMNPPGGVWQAEAHYNDTDQSGCPVGVCKVGTSILSYNKDLRYYAFTVCNTISFSASLSTVILLLLSGYPLKRRLFVWLLLLAMCITLFFMAATYIISIMLVGAPEDFVIDRVVFFYVCFWGLLFSIVALYYVTSFLFWLLKKLIVGIFCGILYPFKLLLKLCKPRTRRPAGPVFRSTENSV</sequence>
<dbReference type="PANTHER" id="PTHR24186:SF37">
    <property type="entry name" value="PGG DOMAIN-CONTAINING PROTEIN"/>
    <property type="match status" value="1"/>
</dbReference>
<protein>
    <recommendedName>
        <fullName evidence="9">PGG domain-containing protein</fullName>
    </recommendedName>
</protein>
<name>A0AAV8SUZ1_9ROSI</name>
<keyword evidence="11" id="KW-1185">Reference proteome</keyword>
<dbReference type="EMBL" id="JAIWQS010000009">
    <property type="protein sequence ID" value="KAJ8756028.1"/>
    <property type="molecule type" value="Genomic_DNA"/>
</dbReference>
<dbReference type="Proteomes" id="UP001159364">
    <property type="component" value="Linkage Group LG09"/>
</dbReference>
<feature type="repeat" description="ANK" evidence="7">
    <location>
        <begin position="78"/>
        <end position="110"/>
    </location>
</feature>
<dbReference type="Gene3D" id="1.25.40.20">
    <property type="entry name" value="Ankyrin repeat-containing domain"/>
    <property type="match status" value="1"/>
</dbReference>
<feature type="transmembrane region" description="Helical" evidence="8">
    <location>
        <begin position="442"/>
        <end position="463"/>
    </location>
</feature>
<evidence type="ECO:0000256" key="6">
    <source>
        <dbReference type="ARBA" id="ARBA00023136"/>
    </source>
</evidence>
<gene>
    <name evidence="10" type="ORF">K2173_024574</name>
</gene>
<dbReference type="Pfam" id="PF12796">
    <property type="entry name" value="Ank_2"/>
    <property type="match status" value="2"/>
</dbReference>
<evidence type="ECO:0000259" key="9">
    <source>
        <dbReference type="Pfam" id="PF13962"/>
    </source>
</evidence>
<dbReference type="GO" id="GO:0005886">
    <property type="term" value="C:plasma membrane"/>
    <property type="evidence" value="ECO:0007669"/>
    <property type="project" value="TreeGrafter"/>
</dbReference>
<keyword evidence="3" id="KW-0677">Repeat</keyword>
<accession>A0AAV8SUZ1</accession>
<keyword evidence="2 8" id="KW-0812">Transmembrane</keyword>
<dbReference type="InterPro" id="IPR026961">
    <property type="entry name" value="PGG_dom"/>
</dbReference>
<dbReference type="AlphaFoldDB" id="A0AAV8SUZ1"/>
<feature type="domain" description="PGG" evidence="9">
    <location>
        <begin position="280"/>
        <end position="404"/>
    </location>
</feature>
<evidence type="ECO:0000256" key="7">
    <source>
        <dbReference type="PROSITE-ProRule" id="PRU00023"/>
    </source>
</evidence>
<comment type="subcellular location">
    <subcellularLocation>
        <location evidence="1">Membrane</location>
        <topology evidence="1">Multi-pass membrane protein</topology>
    </subcellularLocation>
</comment>
<evidence type="ECO:0000256" key="2">
    <source>
        <dbReference type="ARBA" id="ARBA00022692"/>
    </source>
</evidence>
<feature type="transmembrane region" description="Helical" evidence="8">
    <location>
        <begin position="378"/>
        <end position="405"/>
    </location>
</feature>
<dbReference type="InterPro" id="IPR036770">
    <property type="entry name" value="Ankyrin_rpt-contain_sf"/>
</dbReference>
<evidence type="ECO:0000256" key="5">
    <source>
        <dbReference type="ARBA" id="ARBA00023043"/>
    </source>
</evidence>
<evidence type="ECO:0000256" key="3">
    <source>
        <dbReference type="ARBA" id="ARBA00022737"/>
    </source>
</evidence>
<dbReference type="SMART" id="SM00248">
    <property type="entry name" value="ANK"/>
    <property type="match status" value="5"/>
</dbReference>
<dbReference type="PROSITE" id="PS50297">
    <property type="entry name" value="ANK_REP_REGION"/>
    <property type="match status" value="2"/>
</dbReference>
<organism evidence="10 11">
    <name type="scientific">Erythroxylum novogranatense</name>
    <dbReference type="NCBI Taxonomy" id="1862640"/>
    <lineage>
        <taxon>Eukaryota</taxon>
        <taxon>Viridiplantae</taxon>
        <taxon>Streptophyta</taxon>
        <taxon>Embryophyta</taxon>
        <taxon>Tracheophyta</taxon>
        <taxon>Spermatophyta</taxon>
        <taxon>Magnoliopsida</taxon>
        <taxon>eudicotyledons</taxon>
        <taxon>Gunneridae</taxon>
        <taxon>Pentapetalae</taxon>
        <taxon>rosids</taxon>
        <taxon>fabids</taxon>
        <taxon>Malpighiales</taxon>
        <taxon>Erythroxylaceae</taxon>
        <taxon>Erythroxylum</taxon>
    </lineage>
</organism>
<feature type="transmembrane region" description="Helical" evidence="8">
    <location>
        <begin position="417"/>
        <end position="436"/>
    </location>
</feature>
<reference evidence="10 11" key="1">
    <citation type="submission" date="2021-09" db="EMBL/GenBank/DDBJ databases">
        <title>Genomic insights and catalytic innovation underlie evolution of tropane alkaloids biosynthesis.</title>
        <authorList>
            <person name="Wang Y.-J."/>
            <person name="Tian T."/>
            <person name="Huang J.-P."/>
            <person name="Huang S.-X."/>
        </authorList>
    </citation>
    <scope>NUCLEOTIDE SEQUENCE [LARGE SCALE GENOMIC DNA]</scope>
    <source>
        <strain evidence="10">KIB-2018</strain>
        <tissue evidence="10">Leaf</tissue>
    </source>
</reference>